<feature type="transmembrane region" description="Helical" evidence="8">
    <location>
        <begin position="305"/>
        <end position="325"/>
    </location>
</feature>
<keyword evidence="4 8" id="KW-0812">Transmembrane</keyword>
<dbReference type="EMBL" id="CP018024">
    <property type="protein sequence ID" value="APD91242.1"/>
    <property type="molecule type" value="Genomic_DNA"/>
</dbReference>
<organism evidence="10 11">
    <name type="scientific">Alteromonas mediterranea</name>
    <dbReference type="NCBI Taxonomy" id="314275"/>
    <lineage>
        <taxon>Bacteria</taxon>
        <taxon>Pseudomonadati</taxon>
        <taxon>Pseudomonadota</taxon>
        <taxon>Gammaproteobacteria</taxon>
        <taxon>Alteromonadales</taxon>
        <taxon>Alteromonadaceae</taxon>
        <taxon>Alteromonas/Salinimonas group</taxon>
        <taxon>Alteromonas</taxon>
    </lineage>
</organism>
<keyword evidence="3 7" id="KW-0813">Transport</keyword>
<feature type="transmembrane region" description="Helical" evidence="8">
    <location>
        <begin position="162"/>
        <end position="181"/>
    </location>
</feature>
<dbReference type="Pfam" id="PF00083">
    <property type="entry name" value="Sugar_tr"/>
    <property type="match status" value="1"/>
</dbReference>
<sequence length="436" mass="47675">MNKIVYWSLTVAIAGFLFGFDTAVISGADQSIQVLWETTPLFHGLFVMSSALWGTVIGALMGSWPCDRFGRKKTLVLIGVLYLLSAIGSALAQDPYTFAILRFIGGLGVGISSIAVPAYISEIAPARVRGRLVATYQFQIVFGILVAFLSNYLLSGIIVEDWRVMLGIEAVPALIYFLMILKAPESPRWLLLHRNNEASARRIFMELQSEDTEQIISAVKKEKTVREKESLFKSEYRLPVMLAFLLAAFNQLSGINFIIYYAPRVFDMAGLDGSAALLSTAGVGLVNLVFTMLGLSLIDRLGRKSLMYIGSIGYILSLATVAWAFSSQVGGTIVVSAVFVFIASHAVGQGAVIWVFIAEIFPNTVRSKGQSLGSGTHWVFAALITLIMPQVLATFTATQVFGFFTFAMFLQLLFVRFMMPETKGKTLEDVSAALAK</sequence>
<reference evidence="10 11" key="1">
    <citation type="submission" date="2016-11" db="EMBL/GenBank/DDBJ databases">
        <title>Networking in microbes: conjugative elements and plasmids in the genus Alteromonas.</title>
        <authorList>
            <person name="Lopez-Perez M."/>
            <person name="Ramon-Marco N."/>
            <person name="Rodriguez-Valera F."/>
        </authorList>
    </citation>
    <scope>NUCLEOTIDE SEQUENCE [LARGE SCALE GENOMIC DNA]</scope>
    <source>
        <strain evidence="10 11">CP48</strain>
    </source>
</reference>
<dbReference type="PANTHER" id="PTHR48020">
    <property type="entry name" value="PROTON MYO-INOSITOL COTRANSPORTER"/>
    <property type="match status" value="1"/>
</dbReference>
<dbReference type="PANTHER" id="PTHR48020:SF12">
    <property type="entry name" value="PROTON MYO-INOSITOL COTRANSPORTER"/>
    <property type="match status" value="1"/>
</dbReference>
<evidence type="ECO:0000256" key="3">
    <source>
        <dbReference type="ARBA" id="ARBA00022448"/>
    </source>
</evidence>
<dbReference type="InterPro" id="IPR036259">
    <property type="entry name" value="MFS_trans_sf"/>
</dbReference>
<evidence type="ECO:0000256" key="1">
    <source>
        <dbReference type="ARBA" id="ARBA00004141"/>
    </source>
</evidence>
<keyword evidence="5 8" id="KW-1133">Transmembrane helix</keyword>
<dbReference type="PROSITE" id="PS50850">
    <property type="entry name" value="MFS"/>
    <property type="match status" value="1"/>
</dbReference>
<dbReference type="Proteomes" id="UP000182101">
    <property type="component" value="Chromosome"/>
</dbReference>
<accession>A0AAC9JE49</accession>
<feature type="domain" description="Major facilitator superfamily (MFS) profile" evidence="9">
    <location>
        <begin position="7"/>
        <end position="423"/>
    </location>
</feature>
<feature type="transmembrane region" description="Helical" evidence="8">
    <location>
        <begin position="401"/>
        <end position="419"/>
    </location>
</feature>
<evidence type="ECO:0000313" key="10">
    <source>
        <dbReference type="EMBL" id="APD91242.1"/>
    </source>
</evidence>
<evidence type="ECO:0000313" key="11">
    <source>
        <dbReference type="Proteomes" id="UP000182101"/>
    </source>
</evidence>
<dbReference type="InterPro" id="IPR020846">
    <property type="entry name" value="MFS_dom"/>
</dbReference>
<evidence type="ECO:0000256" key="5">
    <source>
        <dbReference type="ARBA" id="ARBA00022989"/>
    </source>
</evidence>
<comment type="subcellular location">
    <subcellularLocation>
        <location evidence="1">Membrane</location>
        <topology evidence="1">Multi-pass membrane protein</topology>
    </subcellularLocation>
</comment>
<dbReference type="InterPro" id="IPR005829">
    <property type="entry name" value="Sugar_transporter_CS"/>
</dbReference>
<evidence type="ECO:0000256" key="7">
    <source>
        <dbReference type="RuleBase" id="RU003346"/>
    </source>
</evidence>
<evidence type="ECO:0000256" key="4">
    <source>
        <dbReference type="ARBA" id="ARBA00022692"/>
    </source>
</evidence>
<dbReference type="PRINTS" id="PR00171">
    <property type="entry name" value="SUGRTRNSPORT"/>
</dbReference>
<dbReference type="RefSeq" id="WP_071960087.1">
    <property type="nucleotide sequence ID" value="NZ_CP018024.1"/>
</dbReference>
<comment type="similarity">
    <text evidence="2 7">Belongs to the major facilitator superfamily. Sugar transporter (TC 2.A.1.1) family.</text>
</comment>
<feature type="transmembrane region" description="Helical" evidence="8">
    <location>
        <begin position="42"/>
        <end position="62"/>
    </location>
</feature>
<proteinExistence type="inferred from homology"/>
<feature type="transmembrane region" description="Helical" evidence="8">
    <location>
        <begin position="274"/>
        <end position="298"/>
    </location>
</feature>
<protein>
    <submittedName>
        <fullName evidence="10">MFS transporter</fullName>
    </submittedName>
</protein>
<dbReference type="GO" id="GO:0016020">
    <property type="term" value="C:membrane"/>
    <property type="evidence" value="ECO:0007669"/>
    <property type="project" value="UniProtKB-SubCell"/>
</dbReference>
<keyword evidence="6 8" id="KW-0472">Membrane</keyword>
<feature type="transmembrane region" description="Helical" evidence="8">
    <location>
        <begin position="74"/>
        <end position="92"/>
    </location>
</feature>
<evidence type="ECO:0000256" key="6">
    <source>
        <dbReference type="ARBA" id="ARBA00023136"/>
    </source>
</evidence>
<feature type="transmembrane region" description="Helical" evidence="8">
    <location>
        <begin position="331"/>
        <end position="357"/>
    </location>
</feature>
<dbReference type="SUPFAM" id="SSF103473">
    <property type="entry name" value="MFS general substrate transporter"/>
    <property type="match status" value="1"/>
</dbReference>
<dbReference type="NCBIfam" id="TIGR00879">
    <property type="entry name" value="SP"/>
    <property type="match status" value="1"/>
</dbReference>
<dbReference type="InterPro" id="IPR005828">
    <property type="entry name" value="MFS_sugar_transport-like"/>
</dbReference>
<feature type="transmembrane region" description="Helical" evidence="8">
    <location>
        <begin position="238"/>
        <end position="262"/>
    </location>
</feature>
<dbReference type="PROSITE" id="PS00217">
    <property type="entry name" value="SUGAR_TRANSPORT_2"/>
    <property type="match status" value="1"/>
</dbReference>
<evidence type="ECO:0000259" key="9">
    <source>
        <dbReference type="PROSITE" id="PS50850"/>
    </source>
</evidence>
<dbReference type="InterPro" id="IPR003663">
    <property type="entry name" value="Sugar/inositol_transpt"/>
</dbReference>
<dbReference type="Gene3D" id="1.20.1250.20">
    <property type="entry name" value="MFS general substrate transporter like domains"/>
    <property type="match status" value="1"/>
</dbReference>
<evidence type="ECO:0000256" key="8">
    <source>
        <dbReference type="SAM" id="Phobius"/>
    </source>
</evidence>
<gene>
    <name evidence="10" type="ORF">BM524_16345</name>
</gene>
<dbReference type="InterPro" id="IPR050814">
    <property type="entry name" value="Myo-inositol_Transporter"/>
</dbReference>
<dbReference type="AlphaFoldDB" id="A0AAC9JE49"/>
<dbReference type="GO" id="GO:0022857">
    <property type="term" value="F:transmembrane transporter activity"/>
    <property type="evidence" value="ECO:0007669"/>
    <property type="project" value="InterPro"/>
</dbReference>
<name>A0AAC9JE49_9ALTE</name>
<evidence type="ECO:0000256" key="2">
    <source>
        <dbReference type="ARBA" id="ARBA00010992"/>
    </source>
</evidence>
<feature type="transmembrane region" description="Helical" evidence="8">
    <location>
        <begin position="98"/>
        <end position="120"/>
    </location>
</feature>